<evidence type="ECO:0000313" key="2">
    <source>
        <dbReference type="Proteomes" id="UP001589707"/>
    </source>
</evidence>
<accession>A0ABV5X3N6</accession>
<gene>
    <name evidence="1" type="ORF">ACFFN1_11615</name>
</gene>
<dbReference type="RefSeq" id="WP_376840934.1">
    <property type="nucleotide sequence ID" value="NZ_JBHMAU010000070.1"/>
</dbReference>
<comment type="caution">
    <text evidence="1">The sequence shown here is derived from an EMBL/GenBank/DDBJ whole genome shotgun (WGS) entry which is preliminary data.</text>
</comment>
<reference evidence="1 2" key="1">
    <citation type="submission" date="2024-09" db="EMBL/GenBank/DDBJ databases">
        <authorList>
            <person name="Sun Q."/>
            <person name="Mori K."/>
        </authorList>
    </citation>
    <scope>NUCLEOTIDE SEQUENCE [LARGE SCALE GENOMIC DNA]</scope>
    <source>
        <strain evidence="1 2">JCM 11683</strain>
    </source>
</reference>
<dbReference type="EMBL" id="JBHMAU010000070">
    <property type="protein sequence ID" value="MFB9777038.1"/>
    <property type="molecule type" value="Genomic_DNA"/>
</dbReference>
<protein>
    <submittedName>
        <fullName evidence="1">Uncharacterized protein</fullName>
    </submittedName>
</protein>
<organism evidence="1 2">
    <name type="scientific">Brevibacterium otitidis</name>
    <dbReference type="NCBI Taxonomy" id="53364"/>
    <lineage>
        <taxon>Bacteria</taxon>
        <taxon>Bacillati</taxon>
        <taxon>Actinomycetota</taxon>
        <taxon>Actinomycetes</taxon>
        <taxon>Micrococcales</taxon>
        <taxon>Brevibacteriaceae</taxon>
        <taxon>Brevibacterium</taxon>
    </lineage>
</organism>
<proteinExistence type="predicted"/>
<sequence length="262" mass="27020">MSPDPATDLDATLPSLLFALSASAWLAGRVSPDACAEAFLTSEHPVPLLIEDAAIDPAAEVPAGMLLALPRLRAAGIDQVRCVLIHPSLPVAVPKVDRAHRRLLAQAQSVAIAESGGRARALIVIDAEAGMRFVPCVAVSAAGLGAVSSSEASRQLRQTTMAALSVVESLSDVPAGVGSWQWRDWQAELTGPQAAAEALARFVPDPAAAQQLVTALEIHESMRSVLVPAVVQPPELGAALAAVHAAAVEVVAAITAEVRRAC</sequence>
<keyword evidence="2" id="KW-1185">Reference proteome</keyword>
<evidence type="ECO:0000313" key="1">
    <source>
        <dbReference type="EMBL" id="MFB9777038.1"/>
    </source>
</evidence>
<dbReference type="Proteomes" id="UP001589707">
    <property type="component" value="Unassembled WGS sequence"/>
</dbReference>
<name>A0ABV5X3N6_9MICO</name>